<evidence type="ECO:0000256" key="4">
    <source>
        <dbReference type="ARBA" id="ARBA00022862"/>
    </source>
</evidence>
<dbReference type="GO" id="GO:0008379">
    <property type="term" value="F:thioredoxin peroxidase activity"/>
    <property type="evidence" value="ECO:0007669"/>
    <property type="project" value="TreeGrafter"/>
</dbReference>
<name>A0A6I6K0K8_9BACT</name>
<dbReference type="InterPro" id="IPR036249">
    <property type="entry name" value="Thioredoxin-like_sf"/>
</dbReference>
<protein>
    <recommendedName>
        <fullName evidence="2">thioredoxin-dependent peroxiredoxin</fullName>
        <ecNumber evidence="2">1.11.1.24</ecNumber>
    </recommendedName>
    <alternativeName>
        <fullName evidence="8">Thioredoxin peroxidase</fullName>
    </alternativeName>
    <alternativeName>
        <fullName evidence="10">Thioredoxin-dependent peroxiredoxin Bcp</fullName>
    </alternativeName>
</protein>
<comment type="function">
    <text evidence="1">Thiol-specific peroxidase that catalyzes the reduction of hydrogen peroxide and organic hydroperoxides to water and alcohols, respectively. Plays a role in cell protection against oxidative stress by detoxifying peroxides and as sensor of hydrogen peroxide-mediated signaling events.</text>
</comment>
<gene>
    <name evidence="13" type="ORF">GM418_15075</name>
</gene>
<evidence type="ECO:0000313" key="13">
    <source>
        <dbReference type="EMBL" id="QGY44943.1"/>
    </source>
</evidence>
<evidence type="ECO:0000313" key="14">
    <source>
        <dbReference type="Proteomes" id="UP000428260"/>
    </source>
</evidence>
<evidence type="ECO:0000256" key="6">
    <source>
        <dbReference type="ARBA" id="ARBA00023157"/>
    </source>
</evidence>
<evidence type="ECO:0000256" key="10">
    <source>
        <dbReference type="ARBA" id="ARBA00042639"/>
    </source>
</evidence>
<organism evidence="13 14">
    <name type="scientific">Maribellus comscasis</name>
    <dbReference type="NCBI Taxonomy" id="2681766"/>
    <lineage>
        <taxon>Bacteria</taxon>
        <taxon>Pseudomonadati</taxon>
        <taxon>Bacteroidota</taxon>
        <taxon>Bacteroidia</taxon>
        <taxon>Marinilabiliales</taxon>
        <taxon>Prolixibacteraceae</taxon>
        <taxon>Maribellus</taxon>
    </lineage>
</organism>
<dbReference type="PANTHER" id="PTHR42801:SF4">
    <property type="entry name" value="AHPC_TSA FAMILY PROTEIN"/>
    <property type="match status" value="1"/>
</dbReference>
<evidence type="ECO:0000256" key="11">
    <source>
        <dbReference type="ARBA" id="ARBA00049091"/>
    </source>
</evidence>
<keyword evidence="7" id="KW-0676">Redox-active center</keyword>
<proteinExistence type="inferred from homology"/>
<dbReference type="KEGG" id="mcos:GM418_15075"/>
<evidence type="ECO:0000256" key="5">
    <source>
        <dbReference type="ARBA" id="ARBA00023002"/>
    </source>
</evidence>
<evidence type="ECO:0000256" key="9">
    <source>
        <dbReference type="ARBA" id="ARBA00038489"/>
    </source>
</evidence>
<keyword evidence="5" id="KW-0560">Oxidoreductase</keyword>
<dbReference type="CDD" id="cd03017">
    <property type="entry name" value="PRX_BCP"/>
    <property type="match status" value="1"/>
</dbReference>
<dbReference type="PANTHER" id="PTHR42801">
    <property type="entry name" value="THIOREDOXIN-DEPENDENT PEROXIDE REDUCTASE"/>
    <property type="match status" value="1"/>
</dbReference>
<dbReference type="SUPFAM" id="SSF52833">
    <property type="entry name" value="Thioredoxin-like"/>
    <property type="match status" value="1"/>
</dbReference>
<dbReference type="EMBL" id="CP046401">
    <property type="protein sequence ID" value="QGY44943.1"/>
    <property type="molecule type" value="Genomic_DNA"/>
</dbReference>
<evidence type="ECO:0000256" key="1">
    <source>
        <dbReference type="ARBA" id="ARBA00003330"/>
    </source>
</evidence>
<keyword evidence="6" id="KW-1015">Disulfide bond</keyword>
<comment type="similarity">
    <text evidence="9">Belongs to the peroxiredoxin family. BCP/PrxQ subfamily.</text>
</comment>
<dbReference type="InterPro" id="IPR050924">
    <property type="entry name" value="Peroxiredoxin_BCP/PrxQ"/>
</dbReference>
<dbReference type="GO" id="GO:0045454">
    <property type="term" value="P:cell redox homeostasis"/>
    <property type="evidence" value="ECO:0007669"/>
    <property type="project" value="TreeGrafter"/>
</dbReference>
<keyword evidence="3" id="KW-0575">Peroxidase</keyword>
<keyword evidence="14" id="KW-1185">Reference proteome</keyword>
<keyword evidence="4" id="KW-0049">Antioxidant</keyword>
<accession>A0A6I6K0K8</accession>
<sequence>MKTLVFTFVLFLGFTAQIFSKDLHVGDKAPDFTATSVDGTKWNLGDHLGNKNIVVYFYPAAMTGGCTKQACAYRDFSSDLESADALVVGISGDNVEGLKIFRDSYDLNFPLLSDMSGEIAGKFGVPTRDGGTIEREIDGKTVELTRGATASRWTFIIDKEGKVIYKNEDVDASGDPKDVLTFLKNNS</sequence>
<dbReference type="InterPro" id="IPR013766">
    <property type="entry name" value="Thioredoxin_domain"/>
</dbReference>
<dbReference type="RefSeq" id="WP_158867732.1">
    <property type="nucleotide sequence ID" value="NZ_CP046401.1"/>
</dbReference>
<dbReference type="Gene3D" id="3.40.30.10">
    <property type="entry name" value="Glutaredoxin"/>
    <property type="match status" value="1"/>
</dbReference>
<evidence type="ECO:0000256" key="7">
    <source>
        <dbReference type="ARBA" id="ARBA00023284"/>
    </source>
</evidence>
<dbReference type="AlphaFoldDB" id="A0A6I6K0K8"/>
<evidence type="ECO:0000256" key="3">
    <source>
        <dbReference type="ARBA" id="ARBA00022559"/>
    </source>
</evidence>
<evidence type="ECO:0000256" key="2">
    <source>
        <dbReference type="ARBA" id="ARBA00013017"/>
    </source>
</evidence>
<evidence type="ECO:0000256" key="8">
    <source>
        <dbReference type="ARBA" id="ARBA00032824"/>
    </source>
</evidence>
<dbReference type="InterPro" id="IPR000866">
    <property type="entry name" value="AhpC/TSA"/>
</dbReference>
<dbReference type="Proteomes" id="UP000428260">
    <property type="component" value="Chromosome"/>
</dbReference>
<dbReference type="PROSITE" id="PS51352">
    <property type="entry name" value="THIOREDOXIN_2"/>
    <property type="match status" value="1"/>
</dbReference>
<comment type="catalytic activity">
    <reaction evidence="11">
        <text>a hydroperoxide + [thioredoxin]-dithiol = an alcohol + [thioredoxin]-disulfide + H2O</text>
        <dbReference type="Rhea" id="RHEA:62620"/>
        <dbReference type="Rhea" id="RHEA-COMP:10698"/>
        <dbReference type="Rhea" id="RHEA-COMP:10700"/>
        <dbReference type="ChEBI" id="CHEBI:15377"/>
        <dbReference type="ChEBI" id="CHEBI:29950"/>
        <dbReference type="ChEBI" id="CHEBI:30879"/>
        <dbReference type="ChEBI" id="CHEBI:35924"/>
        <dbReference type="ChEBI" id="CHEBI:50058"/>
        <dbReference type="EC" id="1.11.1.24"/>
    </reaction>
</comment>
<dbReference type="GO" id="GO:0034599">
    <property type="term" value="P:cellular response to oxidative stress"/>
    <property type="evidence" value="ECO:0007669"/>
    <property type="project" value="TreeGrafter"/>
</dbReference>
<reference evidence="13 14" key="1">
    <citation type="submission" date="2019-11" db="EMBL/GenBank/DDBJ databases">
        <authorList>
            <person name="Zheng R.K."/>
            <person name="Sun C.M."/>
        </authorList>
    </citation>
    <scope>NUCLEOTIDE SEQUENCE [LARGE SCALE GENOMIC DNA]</scope>
    <source>
        <strain evidence="13 14">WC007</strain>
    </source>
</reference>
<dbReference type="EC" id="1.11.1.24" evidence="2"/>
<evidence type="ECO:0000259" key="12">
    <source>
        <dbReference type="PROSITE" id="PS51352"/>
    </source>
</evidence>
<dbReference type="GO" id="GO:0005737">
    <property type="term" value="C:cytoplasm"/>
    <property type="evidence" value="ECO:0007669"/>
    <property type="project" value="TreeGrafter"/>
</dbReference>
<dbReference type="Pfam" id="PF00578">
    <property type="entry name" value="AhpC-TSA"/>
    <property type="match status" value="1"/>
</dbReference>
<feature type="domain" description="Thioredoxin" evidence="12">
    <location>
        <begin position="23"/>
        <end position="187"/>
    </location>
</feature>